<keyword evidence="4" id="KW-1185">Reference proteome</keyword>
<evidence type="ECO:0000313" key="4">
    <source>
        <dbReference type="Proteomes" id="UP000523007"/>
    </source>
</evidence>
<feature type="domain" description="Septum formation-related" evidence="2">
    <location>
        <begin position="90"/>
        <end position="183"/>
    </location>
</feature>
<dbReference type="EMBL" id="JACHJT010000001">
    <property type="protein sequence ID" value="MBB4929688.1"/>
    <property type="molecule type" value="Genomic_DNA"/>
</dbReference>
<proteinExistence type="predicted"/>
<dbReference type="AlphaFoldDB" id="A0A7W7RCY7"/>
<dbReference type="InterPro" id="IPR026004">
    <property type="entry name" value="Septum_form"/>
</dbReference>
<sequence>MGFPRYVDLERLLLAESLRPFLRSAATGAVALSAVLVLSSCGIAQRLADAAERGGAPPPSGSGSEQTDSDGGGGDPAGGESDDILGVSVGDCVNDDSMSDEVTEMPTVDCAEPHDSEVIAVEELDGDRPYPGDSVVGTEASDICTGAAFEDYIGVPWIESIYETREYTPLEEGWEAGDYEVICVAYEPGTALTGSIADSYE</sequence>
<evidence type="ECO:0000313" key="3">
    <source>
        <dbReference type="EMBL" id="MBB4929688.1"/>
    </source>
</evidence>
<dbReference type="RefSeq" id="WP_184574365.1">
    <property type="nucleotide sequence ID" value="NZ_JACHJT010000001.1"/>
</dbReference>
<name>A0A7W7RCY7_9ACTN</name>
<comment type="caution">
    <text evidence="3">The sequence shown here is derived from an EMBL/GenBank/DDBJ whole genome shotgun (WGS) entry which is preliminary data.</text>
</comment>
<protein>
    <recommendedName>
        <fullName evidence="2">Septum formation-related domain-containing protein</fullName>
    </recommendedName>
</protein>
<evidence type="ECO:0000256" key="1">
    <source>
        <dbReference type="SAM" id="MobiDB-lite"/>
    </source>
</evidence>
<evidence type="ECO:0000259" key="2">
    <source>
        <dbReference type="Pfam" id="PF13845"/>
    </source>
</evidence>
<dbReference type="Pfam" id="PF13845">
    <property type="entry name" value="Septum_form"/>
    <property type="match status" value="1"/>
</dbReference>
<organism evidence="3 4">
    <name type="scientific">Lipingzhangella halophila</name>
    <dbReference type="NCBI Taxonomy" id="1783352"/>
    <lineage>
        <taxon>Bacteria</taxon>
        <taxon>Bacillati</taxon>
        <taxon>Actinomycetota</taxon>
        <taxon>Actinomycetes</taxon>
        <taxon>Streptosporangiales</taxon>
        <taxon>Nocardiopsidaceae</taxon>
        <taxon>Lipingzhangella</taxon>
    </lineage>
</organism>
<accession>A0A7W7RCY7</accession>
<dbReference type="Proteomes" id="UP000523007">
    <property type="component" value="Unassembled WGS sequence"/>
</dbReference>
<feature type="region of interest" description="Disordered" evidence="1">
    <location>
        <begin position="49"/>
        <end position="90"/>
    </location>
</feature>
<reference evidence="3 4" key="1">
    <citation type="submission" date="2020-08" db="EMBL/GenBank/DDBJ databases">
        <title>Sequencing the genomes of 1000 actinobacteria strains.</title>
        <authorList>
            <person name="Klenk H.-P."/>
        </authorList>
    </citation>
    <scope>NUCLEOTIDE SEQUENCE [LARGE SCALE GENOMIC DNA]</scope>
    <source>
        <strain evidence="3 4">DSM 102030</strain>
    </source>
</reference>
<gene>
    <name evidence="3" type="ORF">F4561_000508</name>
</gene>